<accession>A0A6M3ZRA5</accession>
<evidence type="ECO:0000313" key="2">
    <source>
        <dbReference type="Proteomes" id="UP000501648"/>
    </source>
</evidence>
<protein>
    <submittedName>
        <fullName evidence="1">Uncharacterized protein</fullName>
    </submittedName>
</protein>
<name>A0A6M3ZRA5_9BURK</name>
<sequence>MSGVLFDLHLRHAYFASGLFENCRVEPAPGTADLIRRYQCLPHVQQGIFRLRWGGHQPVGQFIAYLARQLDGAPLQFYLCTDDAWFAAATDLPMDWVGQIALSSQDVDVGEDASIRLMQPHLTVRSVQKNNVIAVVSIFAADLRPASPSMSPQPVSFHIEFAARRLYWNYLVTQDTTPARARLYVGNSEGASFQAAVPAQLPDGAAALSFSSAPMQFPLAQLPAVTFDLMESLPIRDVAAAGVTRYVERCLIQGLPTPQVGQFRVKQVAGKQCVFSDMYVYV</sequence>
<reference evidence="1 2" key="1">
    <citation type="journal article" date="2012" name="J. Bacteriol.">
        <title>Genome sequence of the pathogenic Herbaspirillum seropedicae strain Os34, isolated from rice roots.</title>
        <authorList>
            <person name="Ye W."/>
            <person name="Ye S."/>
            <person name="Liu J."/>
            <person name="Chang S."/>
            <person name="Chen M."/>
            <person name="Zhu B."/>
            <person name="Guo L."/>
            <person name="An Q."/>
        </authorList>
    </citation>
    <scope>NUCLEOTIDE SEQUENCE [LARGE SCALE GENOMIC DNA]</scope>
    <source>
        <strain evidence="1 2">Os34</strain>
    </source>
</reference>
<evidence type="ECO:0000313" key="1">
    <source>
        <dbReference type="EMBL" id="QJQ01139.1"/>
    </source>
</evidence>
<proteinExistence type="predicted"/>
<dbReference type="EMBL" id="CP008956">
    <property type="protein sequence ID" value="QJQ01139.1"/>
    <property type="molecule type" value="Genomic_DNA"/>
</dbReference>
<organism evidence="1 2">
    <name type="scientific">Herbaspirillum rubrisubalbicans Os34</name>
    <dbReference type="NCBI Taxonomy" id="1235827"/>
    <lineage>
        <taxon>Bacteria</taxon>
        <taxon>Pseudomonadati</taxon>
        <taxon>Pseudomonadota</taxon>
        <taxon>Betaproteobacteria</taxon>
        <taxon>Burkholderiales</taxon>
        <taxon>Oxalobacteraceae</taxon>
        <taxon>Herbaspirillum</taxon>
    </lineage>
</organism>
<dbReference type="AlphaFoldDB" id="A0A6M3ZRA5"/>
<dbReference type="RefSeq" id="WP_017453310.1">
    <property type="nucleotide sequence ID" value="NZ_CP008956.1"/>
</dbReference>
<dbReference type="Proteomes" id="UP000501648">
    <property type="component" value="Chromosome"/>
</dbReference>
<gene>
    <name evidence="1" type="ORF">C798_13115</name>
</gene>